<feature type="transmembrane region" description="Helical" evidence="8">
    <location>
        <begin position="177"/>
        <end position="194"/>
    </location>
</feature>
<feature type="transmembrane region" description="Helical" evidence="8">
    <location>
        <begin position="287"/>
        <end position="304"/>
    </location>
</feature>
<comment type="similarity">
    <text evidence="2">Belongs to the UPF0073 (Hly-III) family.</text>
</comment>
<evidence type="ECO:0000256" key="5">
    <source>
        <dbReference type="ARBA" id="ARBA00022989"/>
    </source>
</evidence>
<protein>
    <submittedName>
        <fullName evidence="9">Hemolysin III family protein</fullName>
    </submittedName>
</protein>
<dbReference type="NCBIfam" id="TIGR01065">
    <property type="entry name" value="hlyIII"/>
    <property type="match status" value="1"/>
</dbReference>
<dbReference type="Proteomes" id="UP001529421">
    <property type="component" value="Unassembled WGS sequence"/>
</dbReference>
<feature type="transmembrane region" description="Helical" evidence="8">
    <location>
        <begin position="254"/>
        <end position="275"/>
    </location>
</feature>
<evidence type="ECO:0000256" key="7">
    <source>
        <dbReference type="SAM" id="MobiDB-lite"/>
    </source>
</evidence>
<feature type="compositionally biased region" description="Polar residues" evidence="7">
    <location>
        <begin position="1"/>
        <end position="15"/>
    </location>
</feature>
<feature type="transmembrane region" description="Helical" evidence="8">
    <location>
        <begin position="112"/>
        <end position="130"/>
    </location>
</feature>
<feature type="transmembrane region" description="Helical" evidence="8">
    <location>
        <begin position="200"/>
        <end position="220"/>
    </location>
</feature>
<dbReference type="InterPro" id="IPR005744">
    <property type="entry name" value="Hy-lIII"/>
</dbReference>
<keyword evidence="6 8" id="KW-0472">Membrane</keyword>
<gene>
    <name evidence="9" type="ORF">QUW28_05730</name>
</gene>
<evidence type="ECO:0000256" key="1">
    <source>
        <dbReference type="ARBA" id="ARBA00004651"/>
    </source>
</evidence>
<dbReference type="Pfam" id="PF03006">
    <property type="entry name" value="HlyIII"/>
    <property type="match status" value="1"/>
</dbReference>
<evidence type="ECO:0000256" key="3">
    <source>
        <dbReference type="ARBA" id="ARBA00022475"/>
    </source>
</evidence>
<accession>A0ABT7V917</accession>
<keyword evidence="4 8" id="KW-0812">Transmembrane</keyword>
<name>A0ABT7V917_9ACTN</name>
<comment type="subcellular location">
    <subcellularLocation>
        <location evidence="1">Cell membrane</location>
        <topology evidence="1">Multi-pass membrane protein</topology>
    </subcellularLocation>
</comment>
<evidence type="ECO:0000313" key="9">
    <source>
        <dbReference type="EMBL" id="MDM8275001.1"/>
    </source>
</evidence>
<reference evidence="10" key="1">
    <citation type="submission" date="2023-06" db="EMBL/GenBank/DDBJ databases">
        <title>Identification and characterization of horizontal gene transfer across gut microbiota members of farm animals based on homology search.</title>
        <authorList>
            <person name="Zeman M."/>
            <person name="Kubasova T."/>
            <person name="Jahodarova E."/>
            <person name="Nykrynova M."/>
            <person name="Rychlik I."/>
        </authorList>
    </citation>
    <scope>NUCLEOTIDE SEQUENCE [LARGE SCALE GENOMIC DNA]</scope>
    <source>
        <strain evidence="10">154_Feed</strain>
    </source>
</reference>
<evidence type="ECO:0000313" key="10">
    <source>
        <dbReference type="Proteomes" id="UP001529421"/>
    </source>
</evidence>
<feature type="transmembrane region" description="Helical" evidence="8">
    <location>
        <begin position="227"/>
        <end position="248"/>
    </location>
</feature>
<dbReference type="PANTHER" id="PTHR20855">
    <property type="entry name" value="ADIPOR/PROGESTIN RECEPTOR-RELATED"/>
    <property type="match status" value="1"/>
</dbReference>
<organism evidence="9 10">
    <name type="scientific">Enorma phocaeensis</name>
    <dbReference type="NCBI Taxonomy" id="1871019"/>
    <lineage>
        <taxon>Bacteria</taxon>
        <taxon>Bacillati</taxon>
        <taxon>Actinomycetota</taxon>
        <taxon>Coriobacteriia</taxon>
        <taxon>Coriobacteriales</taxon>
        <taxon>Coriobacteriaceae</taxon>
        <taxon>Enorma</taxon>
    </lineage>
</organism>
<sequence length="305" mass="32553">MPASGDSSTARSTSGAGVEPAPADSSRLDGPCSSAESISSDAVSTSDVTSPIASPDVPGDAALAIDGSLCMNCPRRRRGCPQLQRPERPRSSKEPPHYTLGEEIANSITHGIGVLLAIAGLVLLIVKAALGGAEPTHIASAIVFGVTLILEYLASTLYHAIAVPAAKRIFRTIDHSCIYLLIAGSYTPFCLITLANDGGIVLFVLVWALAFAGISFEIVGRQRQPRWVTILIYLVMGWLVVFRLPQLIAALDPVALALLTVGGICYTIGTAFYLMKKIRYMHSVWHLWVLAGSVFMFMAVILYVI</sequence>
<feature type="compositionally biased region" description="Low complexity" evidence="7">
    <location>
        <begin position="33"/>
        <end position="50"/>
    </location>
</feature>
<feature type="region of interest" description="Disordered" evidence="7">
    <location>
        <begin position="79"/>
        <end position="98"/>
    </location>
</feature>
<keyword evidence="5 8" id="KW-1133">Transmembrane helix</keyword>
<dbReference type="RefSeq" id="WP_289545083.1">
    <property type="nucleotide sequence ID" value="NZ_JAUDDZ010000006.1"/>
</dbReference>
<keyword evidence="10" id="KW-1185">Reference proteome</keyword>
<evidence type="ECO:0000256" key="6">
    <source>
        <dbReference type="ARBA" id="ARBA00023136"/>
    </source>
</evidence>
<proteinExistence type="inferred from homology"/>
<feature type="compositionally biased region" description="Basic and acidic residues" evidence="7">
    <location>
        <begin position="85"/>
        <end position="96"/>
    </location>
</feature>
<keyword evidence="3" id="KW-1003">Cell membrane</keyword>
<evidence type="ECO:0000256" key="4">
    <source>
        <dbReference type="ARBA" id="ARBA00022692"/>
    </source>
</evidence>
<evidence type="ECO:0000256" key="8">
    <source>
        <dbReference type="SAM" id="Phobius"/>
    </source>
</evidence>
<dbReference type="PANTHER" id="PTHR20855:SF3">
    <property type="entry name" value="LD03007P"/>
    <property type="match status" value="1"/>
</dbReference>
<comment type="caution">
    <text evidence="9">The sequence shown here is derived from an EMBL/GenBank/DDBJ whole genome shotgun (WGS) entry which is preliminary data.</text>
</comment>
<feature type="region of interest" description="Disordered" evidence="7">
    <location>
        <begin position="1"/>
        <end position="57"/>
    </location>
</feature>
<dbReference type="EMBL" id="JAUDDZ010000006">
    <property type="protein sequence ID" value="MDM8275001.1"/>
    <property type="molecule type" value="Genomic_DNA"/>
</dbReference>
<dbReference type="InterPro" id="IPR004254">
    <property type="entry name" value="AdipoR/HlyIII-related"/>
</dbReference>
<evidence type="ECO:0000256" key="2">
    <source>
        <dbReference type="ARBA" id="ARBA00008488"/>
    </source>
</evidence>
<feature type="transmembrane region" description="Helical" evidence="8">
    <location>
        <begin position="142"/>
        <end position="165"/>
    </location>
</feature>